<feature type="compositionally biased region" description="Basic and acidic residues" evidence="2">
    <location>
        <begin position="599"/>
        <end position="613"/>
    </location>
</feature>
<protein>
    <recommendedName>
        <fullName evidence="5">Sfi1 spindle body domain-containing protein</fullName>
    </recommendedName>
</protein>
<feature type="region of interest" description="Disordered" evidence="2">
    <location>
        <begin position="539"/>
        <end position="568"/>
    </location>
</feature>
<feature type="compositionally biased region" description="Basic and acidic residues" evidence="2">
    <location>
        <begin position="539"/>
        <end position="564"/>
    </location>
</feature>
<dbReference type="EMBL" id="CAUYUJ010002558">
    <property type="protein sequence ID" value="CAK0801324.1"/>
    <property type="molecule type" value="Genomic_DNA"/>
</dbReference>
<feature type="compositionally biased region" description="Basic and acidic residues" evidence="2">
    <location>
        <begin position="159"/>
        <end position="182"/>
    </location>
</feature>
<dbReference type="Proteomes" id="UP001189429">
    <property type="component" value="Unassembled WGS sequence"/>
</dbReference>
<dbReference type="SUPFAM" id="SSF57997">
    <property type="entry name" value="Tropomyosin"/>
    <property type="match status" value="1"/>
</dbReference>
<feature type="compositionally biased region" description="Basic and acidic residues" evidence="2">
    <location>
        <begin position="227"/>
        <end position="250"/>
    </location>
</feature>
<feature type="region of interest" description="Disordered" evidence="2">
    <location>
        <begin position="24"/>
        <end position="46"/>
    </location>
</feature>
<feature type="coiled-coil region" evidence="1">
    <location>
        <begin position="2003"/>
        <end position="2030"/>
    </location>
</feature>
<feature type="region of interest" description="Disordered" evidence="2">
    <location>
        <begin position="66"/>
        <end position="259"/>
    </location>
</feature>
<feature type="compositionally biased region" description="Basic and acidic residues" evidence="2">
    <location>
        <begin position="24"/>
        <end position="41"/>
    </location>
</feature>
<proteinExistence type="predicted"/>
<organism evidence="3 4">
    <name type="scientific">Prorocentrum cordatum</name>
    <dbReference type="NCBI Taxonomy" id="2364126"/>
    <lineage>
        <taxon>Eukaryota</taxon>
        <taxon>Sar</taxon>
        <taxon>Alveolata</taxon>
        <taxon>Dinophyceae</taxon>
        <taxon>Prorocentrales</taxon>
        <taxon>Prorocentraceae</taxon>
        <taxon>Prorocentrum</taxon>
    </lineage>
</organism>
<feature type="compositionally biased region" description="Basic and acidic residues" evidence="2">
    <location>
        <begin position="91"/>
        <end position="114"/>
    </location>
</feature>
<feature type="region of interest" description="Disordered" evidence="2">
    <location>
        <begin position="426"/>
        <end position="451"/>
    </location>
</feature>
<feature type="region of interest" description="Disordered" evidence="2">
    <location>
        <begin position="481"/>
        <end position="510"/>
    </location>
</feature>
<feature type="compositionally biased region" description="Basic and acidic residues" evidence="2">
    <location>
        <begin position="71"/>
        <end position="83"/>
    </location>
</feature>
<feature type="region of interest" description="Disordered" evidence="2">
    <location>
        <begin position="599"/>
        <end position="628"/>
    </location>
</feature>
<name>A0ABN9Q979_9DINO</name>
<evidence type="ECO:0008006" key="5">
    <source>
        <dbReference type="Google" id="ProtNLM"/>
    </source>
</evidence>
<sequence>MEPSVTRQATQNAELLQQRLQDAELRTHEAERRAEDAERRCASLQQHADAGLAARVMEARLQEAELSAQEADQRAQARAESAERLAQQAREAQESAERRARDAEQRAAEAERRCASLQQHADAGLSAMATEVHSLKGQQDQRAQARAESAERLAQQAREAQESAERRARDAEQRAAEAERRCASLQQHADAGLSAMATEVHSLKGQQDQRAQARAESAERLAQQAREAQESAERRARDAEQRAAEAERRCASLQQHADAGLSANATIEARLQEADTRARQLSAQLQQAKGRAQEAEMRLEDTRRQLLLTEQAALARMPAGAGGSRLDAAPTSAAADSQAGLHQAGFVPTLASGASYASLVEAPGSAEGQTHVKEPQWARGEQVTDPLADNFGSQLADSFHRQRFQELLRLLMSAWHKDALEARAERKSAEQRQELEKLKQSQQRKGEQAAEQLAESFHRKRCQELLRLLVLAWHKETLEARAERKSDEQRQELEKLKQSQQRKGEQAAEQLAESFHRKRCQELLRLLVSAWHKDTLEARAERKSDEQRQELEKLKQSQQRKGEQAAEQLAESFHRKRCQELLRLLVSAWHKDALQARADKRSAEQQQELERLKQSQQSQQLRGEQATEQMAESFHRKHCRELLRLTVSAWHKEVLTAMAEENLRKASQAQRVKLDKLQDTMRERGQQLSLAMVEWFKQKHDAHLVRVVIANWHKDTLSEATIKRQRAAETQYRNEMERIRSEDQRKGTIGSQRMADRFHKNHMEAVLLEVIAVWHKAVLVLAAEDRENRAQRLAQREMEMLKRSQLLKGEQVAAKFQRKHDEAVLQAILLAWRNEALTAAAQKRQRKASQVHRVRLEEIQQTMRDRGQKVSLAMVDWFRQGHQINLLRTVIIYWHKDSLSEAAVKRQRRAEKQHRDEMERLRHEGRSKGAVGSQRMADRFHKSHMEAVLLEVLTVWHKVVLAAAAEEREKRARLLAQEEMLQMRALQRQRDARTVELVSTQLSRRHCAALLVDSMAAWRNVVVARVAQHEQRKLRAQHESELVGINRKKQIERDKLINMLSRMFTMHQNVAVMLNLFSDWRATAAAAVHEHRERERKRQHAIEIEQQHRQRRLAAESAAHTTSSKLFQRHHLALLWDVVADWRALVLSEARLRADQERQTRHEEELRRQRHREWLARGNTASWTADKLFQRHLLALLWDVVANWRVFVLSEVRLRVEQERQARHEEELRRQKHREWTARGKAMSWTADKLFQRHRLTLLWDIVADWRAFVLSEVRLRGDQERQSRIEEQLRRQKYNEWISRGKAVSWAAAKLHESHQFSLLFEALAGWRSGVLVARHERERRAHARQQVQKMDKQKHRALESRKQALERATLAIWRRSSRAVVQDCIVEWAKMAVRERAERQVQSTRQQVADQQEEFMRRERLQKALATKHAIAKLLAESKTTVLKECLVEWSKAAVVERTERTAREARQQLEDQLAERRLAEVRDKDRILFMLSDVHSTLSLQQVMGEWNRCAAIERIERQLRVTREQHKTDKHKAAMWIACNHGARAVLQTTWAEWVANVRAEIVAKEHQDALSQHKLTLSEHREAALKHSMERGERVALMLAERWRSGLLQVCVASWHKEVLAAQAEQRGRDLDRQHARELEHRAAQGRDKQRLMGERAVVSLMGAHAQALLQYCVLEWRRSSQVARNASSRAAAENALRQDAAAKQSSLAQRVRVAVALVAESRSGNVLLQAQMACFLAWRALARLEAAEASQLQALEEVRMRFEEDAQQLVRAHALRTDFLSRCAFMAKSKGERALLLQLCVSAWGEEAKVGRLRSAMHQARAGHEDDLAQLVHRHADQRHHARLQEQGRYLDLREKLMKLRVFAAWSQIRGVEKKKVADTARVMRSEHELATMKERTTRKVERMTVSMGELVSRLHRRFLGQLLLASWRAAAAAGLTAAEMVRRADRYRSQLAEQQELLLGDRDAVAARLHGELELVGLEAHVHRILVQWHRVSSEMRFLRGQRQDLAQQRQQYEAAVRRQQLDERDRRHGFTSRSAALLAIRSRGILLMGCFRAWREGQLRERHTLAVEAHRAEVFRLKDVAHKEAQKAESRQENALLNIAQHCNHVRAASAEELMMVLCFGEWRRANMVLKRVQRRQAAEARQEAIGRVGEVLDVVTSSLAQKRDSLELSFFMGQWWLMVCDAKNQRTLQQVRDENEQRIKQNRAEHMETLAVWLVREQTHGVGARWFAAWRGAATGERLEREHEEWRNGEALEGEKNIAMLSGALEDSQDRLFLVMARVHDRVRAQRCFSALHTAVLLARAEASGRERIAAKEDGHAGTLAERAKAKRQHAHRVGAFMASSMTRVQRRQQLTLVAAAWLAAARQDREVRQKEQFSKLHIVEKTRAEENVLRLSACVDRFTDWLCQVVVVAWAVRCLWAWRASSHASLVDRRLEEVRVEADGRAVALRRMQEEGKEAAIWRAGEVLHKVDTHALLRVALSAWRRVRQIVQERRRMDKLKQELEQELQRQRRQFNGALHNVRSKWEAGLMNLAAEVSKSSLLRCMVGWAQQVRVSRTATEARRSVVDVQELLRDSEQKLFRAEAKAKKSELLVPTSSAALPDFSSRADAPGLASQLGTKPLPLQWEAFAPGSVPDAAAAAAPATGAVAAAQLRCEGEPASQGSSVGATLDYLARARRLVESAGLPGQPPPPPEPSDVQGAAAPSGSEATPGRGLSPRVRGQGAAAPSGAEARGTIAEQARLQAQLHQLQQTMAGIDRRGAGTAAGQ</sequence>
<feature type="region of interest" description="Disordered" evidence="2">
    <location>
        <begin position="2688"/>
        <end position="2745"/>
    </location>
</feature>
<feature type="compositionally biased region" description="Basic and acidic residues" evidence="2">
    <location>
        <begin position="426"/>
        <end position="448"/>
    </location>
</feature>
<reference evidence="3" key="1">
    <citation type="submission" date="2023-10" db="EMBL/GenBank/DDBJ databases">
        <authorList>
            <person name="Chen Y."/>
            <person name="Shah S."/>
            <person name="Dougan E. K."/>
            <person name="Thang M."/>
            <person name="Chan C."/>
        </authorList>
    </citation>
    <scope>NUCLEOTIDE SEQUENCE [LARGE SCALE GENOMIC DNA]</scope>
</reference>
<feature type="compositionally biased region" description="Low complexity" evidence="2">
    <location>
        <begin position="614"/>
        <end position="624"/>
    </location>
</feature>
<evidence type="ECO:0000256" key="2">
    <source>
        <dbReference type="SAM" id="MobiDB-lite"/>
    </source>
</evidence>
<accession>A0ABN9Q979</accession>
<keyword evidence="1" id="KW-0175">Coiled coil</keyword>
<dbReference type="PANTHER" id="PTHR45615:SF80">
    <property type="entry name" value="GRIP DOMAIN-CONTAINING PROTEIN"/>
    <property type="match status" value="1"/>
</dbReference>
<feature type="compositionally biased region" description="Basic and acidic residues" evidence="2">
    <location>
        <begin position="481"/>
        <end position="506"/>
    </location>
</feature>
<feature type="coiled-coil region" evidence="1">
    <location>
        <begin position="2493"/>
        <end position="2527"/>
    </location>
</feature>
<comment type="caution">
    <text evidence="3">The sequence shown here is derived from an EMBL/GenBank/DDBJ whole genome shotgun (WGS) entry which is preliminary data.</text>
</comment>
<keyword evidence="4" id="KW-1185">Reference proteome</keyword>
<dbReference type="PANTHER" id="PTHR45615">
    <property type="entry name" value="MYOSIN HEAVY CHAIN, NON-MUSCLE"/>
    <property type="match status" value="1"/>
</dbReference>
<evidence type="ECO:0000256" key="1">
    <source>
        <dbReference type="SAM" id="Coils"/>
    </source>
</evidence>
<evidence type="ECO:0000313" key="4">
    <source>
        <dbReference type="Proteomes" id="UP001189429"/>
    </source>
</evidence>
<evidence type="ECO:0000313" key="3">
    <source>
        <dbReference type="EMBL" id="CAK0801324.1"/>
    </source>
</evidence>
<feature type="coiled-coil region" evidence="1">
    <location>
        <begin position="1455"/>
        <end position="1485"/>
    </location>
</feature>
<gene>
    <name evidence="3" type="ORF">PCOR1329_LOCUS9223</name>
</gene>